<gene>
    <name evidence="1" type="ORF">M0R45_003498</name>
</gene>
<proteinExistence type="predicted"/>
<organism evidence="1 2">
    <name type="scientific">Rubus argutus</name>
    <name type="common">Southern blackberry</name>
    <dbReference type="NCBI Taxonomy" id="59490"/>
    <lineage>
        <taxon>Eukaryota</taxon>
        <taxon>Viridiplantae</taxon>
        <taxon>Streptophyta</taxon>
        <taxon>Embryophyta</taxon>
        <taxon>Tracheophyta</taxon>
        <taxon>Spermatophyta</taxon>
        <taxon>Magnoliopsida</taxon>
        <taxon>eudicotyledons</taxon>
        <taxon>Gunneridae</taxon>
        <taxon>Pentapetalae</taxon>
        <taxon>rosids</taxon>
        <taxon>fabids</taxon>
        <taxon>Rosales</taxon>
        <taxon>Rosaceae</taxon>
        <taxon>Rosoideae</taxon>
        <taxon>Rosoideae incertae sedis</taxon>
        <taxon>Rubus</taxon>
    </lineage>
</organism>
<reference evidence="1 2" key="1">
    <citation type="journal article" date="2023" name="G3 (Bethesda)">
        <title>A chromosome-length genome assembly and annotation of blackberry (Rubus argutus, cv. 'Hillquist').</title>
        <authorList>
            <person name="Bruna T."/>
            <person name="Aryal R."/>
            <person name="Dudchenko O."/>
            <person name="Sargent D.J."/>
            <person name="Mead D."/>
            <person name="Buti M."/>
            <person name="Cavallini A."/>
            <person name="Hytonen T."/>
            <person name="Andres J."/>
            <person name="Pham M."/>
            <person name="Weisz D."/>
            <person name="Mascagni F."/>
            <person name="Usai G."/>
            <person name="Natali L."/>
            <person name="Bassil N."/>
            <person name="Fernandez G.E."/>
            <person name="Lomsadze A."/>
            <person name="Armour M."/>
            <person name="Olukolu B."/>
            <person name="Poorten T."/>
            <person name="Britton C."/>
            <person name="Davik J."/>
            <person name="Ashrafi H."/>
            <person name="Aiden E.L."/>
            <person name="Borodovsky M."/>
            <person name="Worthington M."/>
        </authorList>
    </citation>
    <scope>NUCLEOTIDE SEQUENCE [LARGE SCALE GENOMIC DNA]</scope>
    <source>
        <strain evidence="1">PI 553951</strain>
    </source>
</reference>
<protein>
    <recommendedName>
        <fullName evidence="3">Sodefrin-like factor</fullName>
    </recommendedName>
</protein>
<dbReference type="Proteomes" id="UP001457282">
    <property type="component" value="Unassembled WGS sequence"/>
</dbReference>
<dbReference type="EMBL" id="JBEDUW010000001">
    <property type="protein sequence ID" value="KAK9947900.1"/>
    <property type="molecule type" value="Genomic_DNA"/>
</dbReference>
<evidence type="ECO:0000313" key="1">
    <source>
        <dbReference type="EMBL" id="KAK9947900.1"/>
    </source>
</evidence>
<dbReference type="AlphaFoldDB" id="A0AAW1YFB0"/>
<name>A0AAW1YFB0_RUBAR</name>
<comment type="caution">
    <text evidence="1">The sequence shown here is derived from an EMBL/GenBank/DDBJ whole genome shotgun (WGS) entry which is preliminary data.</text>
</comment>
<keyword evidence="2" id="KW-1185">Reference proteome</keyword>
<accession>A0AAW1YFB0</accession>
<evidence type="ECO:0000313" key="2">
    <source>
        <dbReference type="Proteomes" id="UP001457282"/>
    </source>
</evidence>
<evidence type="ECO:0008006" key="3">
    <source>
        <dbReference type="Google" id="ProtNLM"/>
    </source>
</evidence>
<sequence length="100" mass="11257">MEHNSQKCVLREPETLKELRDATASHPIDSSLMNFCQNCQNAANVIERKVTGGCKIRGPYYRVCDSADDIEGECTVWGQAFFCQELFSMGISLKFATRLC</sequence>